<reference evidence="7 8" key="1">
    <citation type="submission" date="2019-10" db="EMBL/GenBank/DDBJ databases">
        <title>Description of Paenibacillus humi sp. nov.</title>
        <authorList>
            <person name="Carlier A."/>
            <person name="Qi S."/>
        </authorList>
    </citation>
    <scope>NUCLEOTIDE SEQUENCE [LARGE SCALE GENOMIC DNA]</scope>
    <source>
        <strain evidence="7 8">LMG 31461</strain>
    </source>
</reference>
<evidence type="ECO:0000256" key="1">
    <source>
        <dbReference type="ARBA" id="ARBA00004141"/>
    </source>
</evidence>
<evidence type="ECO:0000313" key="8">
    <source>
        <dbReference type="Proteomes" id="UP000653578"/>
    </source>
</evidence>
<dbReference type="Pfam" id="PF05105">
    <property type="entry name" value="Phage_holin_4_1"/>
    <property type="match status" value="1"/>
</dbReference>
<proteinExistence type="inferred from homology"/>
<comment type="similarity">
    <text evidence="5">Belongs to the bacteriophage holin family. Cp-1 holin subfamily.</text>
</comment>
<gene>
    <name evidence="7" type="ORF">GC096_30715</name>
</gene>
<dbReference type="EMBL" id="WHNY01000075">
    <property type="protein sequence ID" value="NOU68403.1"/>
    <property type="molecule type" value="Genomic_DNA"/>
</dbReference>
<comment type="caution">
    <text evidence="7">The sequence shown here is derived from an EMBL/GenBank/DDBJ whole genome shotgun (WGS) entry which is preliminary data.</text>
</comment>
<protein>
    <submittedName>
        <fullName evidence="7">Holin</fullName>
    </submittedName>
</protein>
<keyword evidence="3 6" id="KW-1133">Transmembrane helix</keyword>
<evidence type="ECO:0000256" key="4">
    <source>
        <dbReference type="ARBA" id="ARBA00023136"/>
    </source>
</evidence>
<evidence type="ECO:0000256" key="2">
    <source>
        <dbReference type="ARBA" id="ARBA00022692"/>
    </source>
</evidence>
<organism evidence="7 8">
    <name type="scientific">Paenibacillus plantarum</name>
    <dbReference type="NCBI Taxonomy" id="2654975"/>
    <lineage>
        <taxon>Bacteria</taxon>
        <taxon>Bacillati</taxon>
        <taxon>Bacillota</taxon>
        <taxon>Bacilli</taxon>
        <taxon>Bacillales</taxon>
        <taxon>Paenibacillaceae</taxon>
        <taxon>Paenibacillus</taxon>
    </lineage>
</organism>
<evidence type="ECO:0000256" key="6">
    <source>
        <dbReference type="SAM" id="Phobius"/>
    </source>
</evidence>
<keyword evidence="2 6" id="KW-0812">Transmembrane</keyword>
<keyword evidence="4 6" id="KW-0472">Membrane</keyword>
<dbReference type="Proteomes" id="UP000653578">
    <property type="component" value="Unassembled WGS sequence"/>
</dbReference>
<dbReference type="RefSeq" id="WP_171635730.1">
    <property type="nucleotide sequence ID" value="NZ_WHNY01000075.1"/>
</dbReference>
<sequence>MDVRLLATNLYSAAAGATEREFIFSGFVAAVGTFIAAALGGWDVSLKLLAYMMFADYVTGVLGAIKCKNVNSDVMFWGGIRKGIVMLVIFLAVHLDQFIGGNAPIFRTLAIYFYAGREGLSLIENFGVLGVPWPPAIKNALEQLKQKGENQK</sequence>
<evidence type="ECO:0000313" key="7">
    <source>
        <dbReference type="EMBL" id="NOU68403.1"/>
    </source>
</evidence>
<comment type="subcellular location">
    <subcellularLocation>
        <location evidence="1">Membrane</location>
        <topology evidence="1">Multi-pass membrane protein</topology>
    </subcellularLocation>
</comment>
<dbReference type="InterPro" id="IPR006480">
    <property type="entry name" value="Phage_holin_4_1"/>
</dbReference>
<name>A0ABX1XIT8_9BACL</name>
<keyword evidence="8" id="KW-1185">Reference proteome</keyword>
<dbReference type="NCBIfam" id="TIGR01593">
    <property type="entry name" value="holin_tox_secr"/>
    <property type="match status" value="1"/>
</dbReference>
<evidence type="ECO:0000256" key="5">
    <source>
        <dbReference type="ARBA" id="ARBA00023600"/>
    </source>
</evidence>
<feature type="transmembrane region" description="Helical" evidence="6">
    <location>
        <begin position="21"/>
        <end position="42"/>
    </location>
</feature>
<evidence type="ECO:0000256" key="3">
    <source>
        <dbReference type="ARBA" id="ARBA00022989"/>
    </source>
</evidence>
<accession>A0ABX1XIT8</accession>
<feature type="transmembrane region" description="Helical" evidence="6">
    <location>
        <begin position="74"/>
        <end position="95"/>
    </location>
</feature>